<organism evidence="1 2">
    <name type="scientific">Fluctibacter halophilus</name>
    <dbReference type="NCBI Taxonomy" id="226011"/>
    <lineage>
        <taxon>Bacteria</taxon>
        <taxon>Pseudomonadati</taxon>
        <taxon>Pseudomonadota</taxon>
        <taxon>Gammaproteobacteria</taxon>
        <taxon>Alteromonadales</taxon>
        <taxon>Alteromonadaceae</taxon>
        <taxon>Fluctibacter</taxon>
    </lineage>
</organism>
<evidence type="ECO:0000313" key="2">
    <source>
        <dbReference type="Proteomes" id="UP001520878"/>
    </source>
</evidence>
<name>A0ABS8G8V0_9ALTE</name>
<dbReference type="RefSeq" id="WP_229160827.1">
    <property type="nucleotide sequence ID" value="NZ_JAJEWP010000003.1"/>
</dbReference>
<comment type="caution">
    <text evidence="1">The sequence shown here is derived from an EMBL/GenBank/DDBJ whole genome shotgun (WGS) entry which is preliminary data.</text>
</comment>
<gene>
    <name evidence="1" type="ORF">LJ739_12025</name>
</gene>
<dbReference type="EMBL" id="JAJEWP010000003">
    <property type="protein sequence ID" value="MCC2616970.1"/>
    <property type="molecule type" value="Genomic_DNA"/>
</dbReference>
<keyword evidence="2" id="KW-1185">Reference proteome</keyword>
<evidence type="ECO:0000313" key="1">
    <source>
        <dbReference type="EMBL" id="MCC2616970.1"/>
    </source>
</evidence>
<sequence length="206" mass="23521">MSADTALERLWQAWESSVVQRGFDARETQALLHEIEKKVAHGDLPAPTQHNTPSLLRRAHQRFDQWILKRQGKQPAVLAHCEGMRTRFGAVYEDPVAVRGLERLMLQRPAPSAAIKLPDGFYHINSLPGVQPNGDVWRNACHKTVERVNCDVVEAFVKACRRTGMDKRGWKKAVYEQFAISRQEMAKWLQRYLPHYNLDPTGSGNP</sequence>
<accession>A0ABS8G8V0</accession>
<protein>
    <submittedName>
        <fullName evidence="1">Uncharacterized protein</fullName>
    </submittedName>
</protein>
<proteinExistence type="predicted"/>
<reference evidence="1 2" key="1">
    <citation type="submission" date="2021-10" db="EMBL/GenBank/DDBJ databases">
        <title>Draft genome of Aestuariibacter halophilus JC2043.</title>
        <authorList>
            <person name="Emsley S.A."/>
            <person name="Pfannmuller K.M."/>
            <person name="Ushijima B."/>
            <person name="Saw J.H."/>
            <person name="Videau P."/>
        </authorList>
    </citation>
    <scope>NUCLEOTIDE SEQUENCE [LARGE SCALE GENOMIC DNA]</scope>
    <source>
        <strain evidence="1 2">JC2043</strain>
    </source>
</reference>
<dbReference type="Proteomes" id="UP001520878">
    <property type="component" value="Unassembled WGS sequence"/>
</dbReference>